<evidence type="ECO:0000313" key="1">
    <source>
        <dbReference type="EMBL" id="SVA55260.1"/>
    </source>
</evidence>
<feature type="non-terminal residue" evidence="1">
    <location>
        <position position="1"/>
    </location>
</feature>
<name>A0A381WS15_9ZZZZ</name>
<dbReference type="AlphaFoldDB" id="A0A381WS15"/>
<sequence>VSPSKRVDRIIYESYLGVNDMFQEAIMKSSAGMLKTKGLTWRKKSAVAFTTGGRRLRESPFCQITTLYRLTHTFSNHLTFGLPV</sequence>
<proteinExistence type="predicted"/>
<reference evidence="1" key="1">
    <citation type="submission" date="2018-05" db="EMBL/GenBank/DDBJ databases">
        <authorList>
            <person name="Lanie J.A."/>
            <person name="Ng W.-L."/>
            <person name="Kazmierczak K.M."/>
            <person name="Andrzejewski T.M."/>
            <person name="Davidsen T.M."/>
            <person name="Wayne K.J."/>
            <person name="Tettelin H."/>
            <person name="Glass J.I."/>
            <person name="Rusch D."/>
            <person name="Podicherti R."/>
            <person name="Tsui H.-C.T."/>
            <person name="Winkler M.E."/>
        </authorList>
    </citation>
    <scope>NUCLEOTIDE SEQUENCE</scope>
</reference>
<organism evidence="1">
    <name type="scientific">marine metagenome</name>
    <dbReference type="NCBI Taxonomy" id="408172"/>
    <lineage>
        <taxon>unclassified sequences</taxon>
        <taxon>metagenomes</taxon>
        <taxon>ecological metagenomes</taxon>
    </lineage>
</organism>
<gene>
    <name evidence="1" type="ORF">METZ01_LOCUS108114</name>
</gene>
<protein>
    <submittedName>
        <fullName evidence="1">Uncharacterized protein</fullName>
    </submittedName>
</protein>
<dbReference type="EMBL" id="UINC01012686">
    <property type="protein sequence ID" value="SVA55260.1"/>
    <property type="molecule type" value="Genomic_DNA"/>
</dbReference>
<accession>A0A381WS15</accession>